<dbReference type="RefSeq" id="WP_072883568.1">
    <property type="nucleotide sequence ID" value="NZ_FQVO01000002.1"/>
</dbReference>
<reference evidence="3" key="1">
    <citation type="submission" date="2016-11" db="EMBL/GenBank/DDBJ databases">
        <authorList>
            <person name="Varghese N."/>
            <person name="Submissions S."/>
        </authorList>
    </citation>
    <scope>NUCLEOTIDE SEQUENCE [LARGE SCALE GENOMIC DNA]</scope>
    <source>
        <strain evidence="3">DSM 26898</strain>
    </source>
</reference>
<dbReference type="EMBL" id="FQVO01000002">
    <property type="protein sequence ID" value="SHE58572.1"/>
    <property type="molecule type" value="Genomic_DNA"/>
</dbReference>
<dbReference type="Proteomes" id="UP000184236">
    <property type="component" value="Unassembled WGS sequence"/>
</dbReference>
<dbReference type="OrthoDB" id="1375100at2"/>
<keyword evidence="1" id="KW-0812">Transmembrane</keyword>
<dbReference type="AlphaFoldDB" id="A0A1M4UP77"/>
<evidence type="ECO:0000313" key="2">
    <source>
        <dbReference type="EMBL" id="SHE58572.1"/>
    </source>
</evidence>
<keyword evidence="1" id="KW-0472">Membrane</keyword>
<evidence type="ECO:0000256" key="1">
    <source>
        <dbReference type="SAM" id="Phobius"/>
    </source>
</evidence>
<proteinExistence type="predicted"/>
<organism evidence="2 3">
    <name type="scientific">Chryseobacterium takakiae</name>
    <dbReference type="NCBI Taxonomy" id="1302685"/>
    <lineage>
        <taxon>Bacteria</taxon>
        <taxon>Pseudomonadati</taxon>
        <taxon>Bacteroidota</taxon>
        <taxon>Flavobacteriia</taxon>
        <taxon>Flavobacteriales</taxon>
        <taxon>Weeksellaceae</taxon>
        <taxon>Chryseobacterium group</taxon>
        <taxon>Chryseobacterium</taxon>
    </lineage>
</organism>
<sequence length="167" mass="19091">MLKKLLKFFVISFIVISVIIMFSTPIIVKYLTGRARIVGKPAQAEIFIDEKEKSDAKLFISNSNFEGTQKRDYLILYLDDVKDYNGIPVLIIDKEHKVLMFPNSGKEDYDIIFKNLFQSDSGANVMIPVNNKVKGLGFEPDLIFEDKVIKFKISAENKIYDVTINIS</sequence>
<name>A0A1M4UP77_9FLAO</name>
<protein>
    <submittedName>
        <fullName evidence="2">Uncharacterized protein</fullName>
    </submittedName>
</protein>
<evidence type="ECO:0000313" key="3">
    <source>
        <dbReference type="Proteomes" id="UP000184236"/>
    </source>
</evidence>
<accession>A0A1M4UP77</accession>
<feature type="transmembrane region" description="Helical" evidence="1">
    <location>
        <begin position="6"/>
        <end position="28"/>
    </location>
</feature>
<gene>
    <name evidence="2" type="ORF">SAMN05444408_102228</name>
</gene>
<keyword evidence="1" id="KW-1133">Transmembrane helix</keyword>
<keyword evidence="3" id="KW-1185">Reference proteome</keyword>
<dbReference type="STRING" id="1302685.SAMN05444408_102228"/>